<dbReference type="HOGENOM" id="CLU_077618_0_0_9"/>
<dbReference type="Proteomes" id="UP000010795">
    <property type="component" value="Chromosome"/>
</dbReference>
<feature type="transmembrane region" description="Helical" evidence="1">
    <location>
        <begin position="158"/>
        <end position="180"/>
    </location>
</feature>
<dbReference type="OrthoDB" id="4822551at2"/>
<feature type="transmembrane region" description="Helical" evidence="1">
    <location>
        <begin position="82"/>
        <end position="100"/>
    </location>
</feature>
<dbReference type="KEGG" id="tco:Theco_0699"/>
<dbReference type="InterPro" id="IPR053150">
    <property type="entry name" value="Teicoplanin_resist-assoc"/>
</dbReference>
<dbReference type="STRING" id="717605.Theco_0699"/>
<keyword evidence="4" id="KW-1185">Reference proteome</keyword>
<evidence type="ECO:0000256" key="1">
    <source>
        <dbReference type="SAM" id="Phobius"/>
    </source>
</evidence>
<dbReference type="EMBL" id="CP003255">
    <property type="protein sequence ID" value="AGA56905.1"/>
    <property type="molecule type" value="Genomic_DNA"/>
</dbReference>
<keyword evidence="1" id="KW-1133">Transmembrane helix</keyword>
<evidence type="ECO:0000313" key="3">
    <source>
        <dbReference type="EMBL" id="AGA56905.1"/>
    </source>
</evidence>
<feature type="transmembrane region" description="Helical" evidence="1">
    <location>
        <begin position="218"/>
        <end position="239"/>
    </location>
</feature>
<gene>
    <name evidence="3" type="ordered locus">Theco_0699</name>
</gene>
<reference evidence="4" key="1">
    <citation type="submission" date="2012-01" db="EMBL/GenBank/DDBJ databases">
        <title>Complete sequence of chromosome of Thermobacillus composti KWC4.</title>
        <authorList>
            <person name="Lucas S."/>
            <person name="Han J."/>
            <person name="Lapidus A."/>
            <person name="Cheng J.-F."/>
            <person name="Goodwin L."/>
            <person name="Pitluck S."/>
            <person name="Peters L."/>
            <person name="Ovchinnikova G."/>
            <person name="Teshima H."/>
            <person name="Detter J.C."/>
            <person name="Han C."/>
            <person name="Tapia R."/>
            <person name="Land M."/>
            <person name="Hauser L."/>
            <person name="Kyrpides N."/>
            <person name="Ivanova N."/>
            <person name="Pagani I."/>
            <person name="Anderson I."/>
            <person name="Woyke T."/>
        </authorList>
    </citation>
    <scope>NUCLEOTIDE SEQUENCE [LARGE SCALE GENOMIC DNA]</scope>
    <source>
        <strain evidence="4">DSM 18247 / JCM 13945 / KWC4</strain>
    </source>
</reference>
<evidence type="ECO:0000259" key="2">
    <source>
        <dbReference type="Pfam" id="PF04892"/>
    </source>
</evidence>
<dbReference type="PANTHER" id="PTHR36834">
    <property type="entry name" value="MEMBRANE PROTEIN-RELATED"/>
    <property type="match status" value="1"/>
</dbReference>
<dbReference type="Pfam" id="PF04892">
    <property type="entry name" value="VanZ"/>
    <property type="match status" value="1"/>
</dbReference>
<feature type="domain" description="VanZ-like" evidence="2">
    <location>
        <begin position="118"/>
        <end position="235"/>
    </location>
</feature>
<sequence>MDQNIESYIRGIVSRLNCSEEEKRDIMDEMRDHLQLLKSEYLRQGLAEEEATRKALESFGEPKQLTRGLQASMFPYEKAFRAGAWICFALYAFVVLYKLLFQRIITRFVDTTRNPYFFIPSEAEGYFSQTVLKLNANFIPFHNTMEYLTGAHRYDMSVIIHNTLGNILIFLPLGFFLPLLLRRYGKLSKLIVDSMILSFAIETLQYGLRIGQFDVDDILLNTFGSVLGFLLITIMKHLLALSKGSSFRKIAN</sequence>
<dbReference type="AlphaFoldDB" id="L0ECM5"/>
<keyword evidence="1" id="KW-0812">Transmembrane</keyword>
<dbReference type="PANTHER" id="PTHR36834:SF1">
    <property type="entry name" value="INTEGRAL MEMBRANE PROTEIN"/>
    <property type="match status" value="1"/>
</dbReference>
<dbReference type="InterPro" id="IPR006976">
    <property type="entry name" value="VanZ-like"/>
</dbReference>
<accession>L0ECM5</accession>
<dbReference type="Pfam" id="PF22564">
    <property type="entry name" value="HAAS"/>
    <property type="match status" value="1"/>
</dbReference>
<proteinExistence type="predicted"/>
<evidence type="ECO:0000313" key="4">
    <source>
        <dbReference type="Proteomes" id="UP000010795"/>
    </source>
</evidence>
<protein>
    <submittedName>
        <fullName evidence="3">Glycopeptide antibiotics resistance protein</fullName>
    </submittedName>
</protein>
<organism evidence="3 4">
    <name type="scientific">Thermobacillus composti (strain DSM 18247 / JCM 13945 / KWC4)</name>
    <dbReference type="NCBI Taxonomy" id="717605"/>
    <lineage>
        <taxon>Bacteria</taxon>
        <taxon>Bacillati</taxon>
        <taxon>Bacillota</taxon>
        <taxon>Bacilli</taxon>
        <taxon>Bacillales</taxon>
        <taxon>Paenibacillaceae</taxon>
        <taxon>Thermobacillus</taxon>
    </lineage>
</organism>
<dbReference type="InterPro" id="IPR047928">
    <property type="entry name" value="Perm_prefix_1"/>
</dbReference>
<dbReference type="NCBIfam" id="NF038403">
    <property type="entry name" value="perm_prefix_1"/>
    <property type="match status" value="1"/>
</dbReference>
<keyword evidence="1" id="KW-0472">Membrane</keyword>
<name>L0ECM5_THECK</name>
<dbReference type="eggNOG" id="COG4767">
    <property type="taxonomic scope" value="Bacteria"/>
</dbReference>